<keyword evidence="4 10" id="KW-0812">Transmembrane</keyword>
<dbReference type="InterPro" id="IPR050794">
    <property type="entry name" value="CPA2_transporter"/>
</dbReference>
<feature type="transmembrane region" description="Helical" evidence="10">
    <location>
        <begin position="143"/>
        <end position="163"/>
    </location>
</feature>
<evidence type="ECO:0000256" key="1">
    <source>
        <dbReference type="ARBA" id="ARBA00004141"/>
    </source>
</evidence>
<keyword evidence="6 10" id="KW-1133">Transmembrane helix</keyword>
<keyword evidence="5" id="KW-0630">Potassium</keyword>
<proteinExistence type="inferred from homology"/>
<dbReference type="Pfam" id="PF23259">
    <property type="entry name" value="CHX17_C"/>
    <property type="match status" value="1"/>
</dbReference>
<evidence type="ECO:0000259" key="12">
    <source>
        <dbReference type="Pfam" id="PF23256"/>
    </source>
</evidence>
<feature type="domain" description="Cation/H(+) antiporter central" evidence="12">
    <location>
        <begin position="477"/>
        <end position="594"/>
    </location>
</feature>
<dbReference type="AlphaFoldDB" id="A0A6A2Y6S4"/>
<dbReference type="Gene3D" id="1.20.1530.20">
    <property type="match status" value="1"/>
</dbReference>
<feature type="transmembrane region" description="Helical" evidence="10">
    <location>
        <begin position="368"/>
        <end position="387"/>
    </location>
</feature>
<dbReference type="GO" id="GO:0012505">
    <property type="term" value="C:endomembrane system"/>
    <property type="evidence" value="ECO:0007669"/>
    <property type="project" value="TreeGrafter"/>
</dbReference>
<keyword evidence="8 10" id="KW-0472">Membrane</keyword>
<dbReference type="GO" id="GO:0015297">
    <property type="term" value="F:antiporter activity"/>
    <property type="evidence" value="ECO:0007669"/>
    <property type="project" value="InterPro"/>
</dbReference>
<dbReference type="GO" id="GO:0006885">
    <property type="term" value="P:regulation of pH"/>
    <property type="evidence" value="ECO:0007669"/>
    <property type="project" value="TreeGrafter"/>
</dbReference>
<evidence type="ECO:0000313" key="15">
    <source>
        <dbReference type="Proteomes" id="UP000436088"/>
    </source>
</evidence>
<evidence type="ECO:0000256" key="7">
    <source>
        <dbReference type="ARBA" id="ARBA00023065"/>
    </source>
</evidence>
<dbReference type="Proteomes" id="UP000436088">
    <property type="component" value="Unassembled WGS sequence"/>
</dbReference>
<accession>A0A6A2Y6S4</accession>
<dbReference type="GO" id="GO:1902600">
    <property type="term" value="P:proton transmembrane transport"/>
    <property type="evidence" value="ECO:0007669"/>
    <property type="project" value="InterPro"/>
</dbReference>
<evidence type="ECO:0000256" key="4">
    <source>
        <dbReference type="ARBA" id="ARBA00022692"/>
    </source>
</evidence>
<feature type="domain" description="Cation/H(+) antiporter C-terminal" evidence="13">
    <location>
        <begin position="607"/>
        <end position="752"/>
    </location>
</feature>
<evidence type="ECO:0000256" key="6">
    <source>
        <dbReference type="ARBA" id="ARBA00022989"/>
    </source>
</evidence>
<dbReference type="Pfam" id="PF00999">
    <property type="entry name" value="Na_H_Exchanger"/>
    <property type="match status" value="1"/>
</dbReference>
<dbReference type="Pfam" id="PF23256">
    <property type="entry name" value="CHX17_2nd"/>
    <property type="match status" value="1"/>
</dbReference>
<dbReference type="PANTHER" id="PTHR32468:SF17">
    <property type="entry name" value="CATION_H(+) ANTIPORTER 4"/>
    <property type="match status" value="1"/>
</dbReference>
<sequence>MAEAPSPPPQPLPFENETVKVCTTFPPRVNSVGIWENPTSPLEIFRYSLPLLEIEMLVVFFVTRLIYFILKPLGVTLFASQMFAGMMLGPAVLGRVHDKMFTKELGIGIMDTAATFGFGMFLFVMGVKMDFKMAFRTTRRATVIGIVSLLFPFVVGLIVYEAFKKPDEMCLLSELKIVNSELGRLALSSASISDFSSLFLIYITSLVKLWVESPASMVQHVVIMLLFIVVVFWGFRQSMFWMIKVTPEGRPIKGAHIVIIMMLALWCGIFTHWHNESPLLGIFLFGCAVPDGPPLGSALVEKFECFVNGAFLAIYVTTRTMRVDPIATVSDPIARKFSIIFPILTFLAKFIFCFVASFWKLMPLRDSLAFALIMCSKGVVELAYFSSFRDNQMVSNETFSVLVLFILVKATIIPILVKYLYDPISRKYIGYQTRNLMYLKPNAELRILACIHRPEHVQALIDVLDITYPTKESPNFVYALHLIQLTGRASPVFIAHHENPTVDSFENIVAFNHYQQNNWGLVKVNAFTAISPPKLMHEDIFNMVLENHISFILVPFHRKWCIEGYFEAENNVIRNLNRNVLDQVPCSIGILVDRRRKLSSSRLSSYFVGMLFIGGKDDREALTLANRMARHPRVKLTVIHLCSEKDHGNVKDWDAMLDAEILKGIKLIEVGNIKYMGQVSNNGMQTATTIRSLVDDFDLMIVGRRYGVDSVQTKGLTEWSEFPELGVIGDILSSPDLDTRASVLVVQQHVGRH</sequence>
<feature type="domain" description="Cation/H+ exchanger transmembrane" evidence="11">
    <location>
        <begin position="62"/>
        <end position="418"/>
    </location>
</feature>
<feature type="transmembrane region" description="Helical" evidence="10">
    <location>
        <begin position="49"/>
        <end position="69"/>
    </location>
</feature>
<dbReference type="InterPro" id="IPR038770">
    <property type="entry name" value="Na+/solute_symporter_sf"/>
</dbReference>
<evidence type="ECO:0000256" key="3">
    <source>
        <dbReference type="ARBA" id="ARBA00022538"/>
    </source>
</evidence>
<dbReference type="InterPro" id="IPR057290">
    <property type="entry name" value="CHX17_C"/>
</dbReference>
<evidence type="ECO:0000259" key="11">
    <source>
        <dbReference type="Pfam" id="PF00999"/>
    </source>
</evidence>
<evidence type="ECO:0000259" key="13">
    <source>
        <dbReference type="Pfam" id="PF23259"/>
    </source>
</evidence>
<organism evidence="14 15">
    <name type="scientific">Hibiscus syriacus</name>
    <name type="common">Rose of Sharon</name>
    <dbReference type="NCBI Taxonomy" id="106335"/>
    <lineage>
        <taxon>Eukaryota</taxon>
        <taxon>Viridiplantae</taxon>
        <taxon>Streptophyta</taxon>
        <taxon>Embryophyta</taxon>
        <taxon>Tracheophyta</taxon>
        <taxon>Spermatophyta</taxon>
        <taxon>Magnoliopsida</taxon>
        <taxon>eudicotyledons</taxon>
        <taxon>Gunneridae</taxon>
        <taxon>Pentapetalae</taxon>
        <taxon>rosids</taxon>
        <taxon>malvids</taxon>
        <taxon>Malvales</taxon>
        <taxon>Malvaceae</taxon>
        <taxon>Malvoideae</taxon>
        <taxon>Hibiscus</taxon>
    </lineage>
</organism>
<feature type="transmembrane region" description="Helical" evidence="10">
    <location>
        <begin position="105"/>
        <end position="123"/>
    </location>
</feature>
<dbReference type="InterPro" id="IPR057291">
    <property type="entry name" value="CHX17_2nd"/>
</dbReference>
<comment type="subcellular location">
    <subcellularLocation>
        <location evidence="1">Membrane</location>
        <topology evidence="1">Multi-pass membrane protein</topology>
    </subcellularLocation>
</comment>
<feature type="transmembrane region" description="Helical" evidence="10">
    <location>
        <begin position="217"/>
        <end position="235"/>
    </location>
</feature>
<feature type="transmembrane region" description="Helical" evidence="10">
    <location>
        <begin position="339"/>
        <end position="361"/>
    </location>
</feature>
<name>A0A6A2Y6S4_HIBSY</name>
<evidence type="ECO:0000313" key="14">
    <source>
        <dbReference type="EMBL" id="KAE8672056.1"/>
    </source>
</evidence>
<keyword evidence="3" id="KW-0633">Potassium transport</keyword>
<comment type="caution">
    <text evidence="14">The sequence shown here is derived from an EMBL/GenBank/DDBJ whole genome shotgun (WGS) entry which is preliminary data.</text>
</comment>
<keyword evidence="7" id="KW-0406">Ion transport</keyword>
<dbReference type="EMBL" id="VEPZ02001454">
    <property type="protein sequence ID" value="KAE8672056.1"/>
    <property type="molecule type" value="Genomic_DNA"/>
</dbReference>
<evidence type="ECO:0000256" key="2">
    <source>
        <dbReference type="ARBA" id="ARBA00022448"/>
    </source>
</evidence>
<keyword evidence="2" id="KW-0813">Transport</keyword>
<feature type="transmembrane region" description="Helical" evidence="10">
    <location>
        <begin position="184"/>
        <end position="205"/>
    </location>
</feature>
<gene>
    <name evidence="14" type="ORF">F3Y22_tig00111855pilonHSYRG00022</name>
</gene>
<dbReference type="GO" id="GO:0016020">
    <property type="term" value="C:membrane"/>
    <property type="evidence" value="ECO:0007669"/>
    <property type="project" value="UniProtKB-SubCell"/>
</dbReference>
<comment type="similarity">
    <text evidence="9">Belongs to the monovalent cation:proton antiporter 2 (CPA2) transporter (TC 2.A.37) family. CHX (TC 2.A.37.4) subfamily.</text>
</comment>
<feature type="transmembrane region" description="Helical" evidence="10">
    <location>
        <begin position="399"/>
        <end position="421"/>
    </location>
</feature>
<evidence type="ECO:0000256" key="5">
    <source>
        <dbReference type="ARBA" id="ARBA00022958"/>
    </source>
</evidence>
<evidence type="ECO:0000256" key="10">
    <source>
        <dbReference type="SAM" id="Phobius"/>
    </source>
</evidence>
<protein>
    <submittedName>
        <fullName evidence="14">Uncharacterized protein</fullName>
    </submittedName>
</protein>
<reference evidence="14" key="1">
    <citation type="submission" date="2019-09" db="EMBL/GenBank/DDBJ databases">
        <title>Draft genome information of white flower Hibiscus syriacus.</title>
        <authorList>
            <person name="Kim Y.-M."/>
        </authorList>
    </citation>
    <scope>NUCLEOTIDE SEQUENCE [LARGE SCALE GENOMIC DNA]</scope>
    <source>
        <strain evidence="14">YM2019G1</strain>
    </source>
</reference>
<evidence type="ECO:0000256" key="8">
    <source>
        <dbReference type="ARBA" id="ARBA00023136"/>
    </source>
</evidence>
<evidence type="ECO:0000256" key="9">
    <source>
        <dbReference type="ARBA" id="ARBA00038341"/>
    </source>
</evidence>
<dbReference type="PANTHER" id="PTHR32468">
    <property type="entry name" value="CATION/H + ANTIPORTER"/>
    <property type="match status" value="1"/>
</dbReference>
<dbReference type="InterPro" id="IPR006153">
    <property type="entry name" value="Cation/H_exchanger_TM"/>
</dbReference>
<dbReference type="GO" id="GO:0006813">
    <property type="term" value="P:potassium ion transport"/>
    <property type="evidence" value="ECO:0007669"/>
    <property type="project" value="UniProtKB-KW"/>
</dbReference>
<feature type="transmembrane region" description="Helical" evidence="10">
    <location>
        <begin position="255"/>
        <end position="273"/>
    </location>
</feature>
<keyword evidence="15" id="KW-1185">Reference proteome</keyword>